<dbReference type="EMBL" id="JBICBT010001398">
    <property type="protein sequence ID" value="KAL3069013.1"/>
    <property type="molecule type" value="Genomic_DNA"/>
</dbReference>
<comment type="caution">
    <text evidence="1">The sequence shown here is derived from an EMBL/GenBank/DDBJ whole genome shotgun (WGS) entry which is preliminary data.</text>
</comment>
<protein>
    <submittedName>
        <fullName evidence="1">Uncharacterized protein</fullName>
    </submittedName>
</protein>
<accession>A0ABD2HSD5</accession>
<gene>
    <name evidence="1" type="ORF">niasHT_038280</name>
</gene>
<proteinExistence type="predicted"/>
<name>A0ABD2HSD5_9BILA</name>
<dbReference type="AlphaFoldDB" id="A0ABD2HSD5"/>
<reference evidence="1 2" key="1">
    <citation type="submission" date="2024-10" db="EMBL/GenBank/DDBJ databases">
        <authorList>
            <person name="Kim D."/>
        </authorList>
    </citation>
    <scope>NUCLEOTIDE SEQUENCE [LARGE SCALE GENOMIC DNA]</scope>
    <source>
        <strain evidence="1">BH-2024</strain>
    </source>
</reference>
<sequence>MLSNAQLSEDELDLRILWESEKAPTIDELTIKNELEDKKEKAIEKEKESNGAKMHNAFQNVTVKQETNNYLENGKNGRRHQTFGDEEDFDGQFLLKVERERGKRQKVPQENSDYVVTAESKPLDLSKIDRTFDNFGAYQKKRTQITNDLLRQIAVLENANPNNEAKVWFSRLRMQTLANSNAVDTAMIGIEISLIPFKNLWQNGKSLLLESNEYLSQKLREMVKALVQMEEDISIVMKQWIGAMKRQMVANGGAKYDISVDNLLNIVESLIDIIEAKHKNISRHRNISNLTFFVAFFRQMIGHCSPPLNLENIPIRSKRFQIICEAIRHLCNSAIYELSQFLRLYERRNL</sequence>
<keyword evidence="2" id="KW-1185">Reference proteome</keyword>
<dbReference type="Proteomes" id="UP001620626">
    <property type="component" value="Unassembled WGS sequence"/>
</dbReference>
<organism evidence="1 2">
    <name type="scientific">Heterodera trifolii</name>
    <dbReference type="NCBI Taxonomy" id="157864"/>
    <lineage>
        <taxon>Eukaryota</taxon>
        <taxon>Metazoa</taxon>
        <taxon>Ecdysozoa</taxon>
        <taxon>Nematoda</taxon>
        <taxon>Chromadorea</taxon>
        <taxon>Rhabditida</taxon>
        <taxon>Tylenchina</taxon>
        <taxon>Tylenchomorpha</taxon>
        <taxon>Tylenchoidea</taxon>
        <taxon>Heteroderidae</taxon>
        <taxon>Heteroderinae</taxon>
        <taxon>Heterodera</taxon>
    </lineage>
</organism>
<evidence type="ECO:0000313" key="1">
    <source>
        <dbReference type="EMBL" id="KAL3069013.1"/>
    </source>
</evidence>
<evidence type="ECO:0000313" key="2">
    <source>
        <dbReference type="Proteomes" id="UP001620626"/>
    </source>
</evidence>